<proteinExistence type="predicted"/>
<reference evidence="2" key="1">
    <citation type="submission" date="2013-07" db="EMBL/GenBank/DDBJ databases">
        <title>The Genome Sequence of Cryptococcus bestiolae CBS10118.</title>
        <authorList>
            <consortium name="The Broad Institute Genome Sequencing Platform"/>
            <person name="Cuomo C."/>
            <person name="Litvintseva A."/>
            <person name="Chen Y."/>
            <person name="Heitman J."/>
            <person name="Sun S."/>
            <person name="Springer D."/>
            <person name="Dromer F."/>
            <person name="Young S.K."/>
            <person name="Zeng Q."/>
            <person name="Gargeya S."/>
            <person name="Fitzgerald M."/>
            <person name="Abouelleil A."/>
            <person name="Alvarado L."/>
            <person name="Berlin A.M."/>
            <person name="Chapman S.B."/>
            <person name="Dewar J."/>
            <person name="Goldberg J."/>
            <person name="Griggs A."/>
            <person name="Gujja S."/>
            <person name="Hansen M."/>
            <person name="Howarth C."/>
            <person name="Imamovic A."/>
            <person name="Larimer J."/>
            <person name="McCowan C."/>
            <person name="Murphy C."/>
            <person name="Pearson M."/>
            <person name="Priest M."/>
            <person name="Roberts A."/>
            <person name="Saif S."/>
            <person name="Shea T."/>
            <person name="Sykes S."/>
            <person name="Wortman J."/>
            <person name="Nusbaum C."/>
            <person name="Birren B."/>
        </authorList>
    </citation>
    <scope>NUCLEOTIDE SEQUENCE [LARGE SCALE GENOMIC DNA]</scope>
    <source>
        <strain evidence="2">CBS 10118</strain>
    </source>
</reference>
<dbReference type="Proteomes" id="UP000092730">
    <property type="component" value="Chromosome 1"/>
</dbReference>
<evidence type="ECO:0000313" key="4">
    <source>
        <dbReference type="Proteomes" id="UP000092730"/>
    </source>
</evidence>
<dbReference type="OrthoDB" id="10533470at2759"/>
<dbReference type="EMBL" id="KI894020">
    <property type="protein sequence ID" value="OCF25795.1"/>
    <property type="molecule type" value="Genomic_DNA"/>
</dbReference>
<feature type="compositionally biased region" description="Polar residues" evidence="1">
    <location>
        <begin position="169"/>
        <end position="184"/>
    </location>
</feature>
<evidence type="ECO:0000313" key="2">
    <source>
        <dbReference type="EMBL" id="OCF25795.1"/>
    </source>
</evidence>
<dbReference type="KEGG" id="kbi:30207867"/>
<dbReference type="GeneID" id="30207867"/>
<dbReference type="AlphaFoldDB" id="A0A1B9G434"/>
<protein>
    <submittedName>
        <fullName evidence="2">Uncharacterized protein</fullName>
    </submittedName>
</protein>
<dbReference type="VEuPathDB" id="FungiDB:I302_03468"/>
<keyword evidence="4" id="KW-1185">Reference proteome</keyword>
<reference evidence="2" key="3">
    <citation type="submission" date="2014-01" db="EMBL/GenBank/DDBJ databases">
        <title>Evolution of pathogenesis and genome organization in the Tremellales.</title>
        <authorList>
            <person name="Cuomo C."/>
            <person name="Litvintseva A."/>
            <person name="Heitman J."/>
            <person name="Chen Y."/>
            <person name="Sun S."/>
            <person name="Springer D."/>
            <person name="Dromer F."/>
            <person name="Young S."/>
            <person name="Zeng Q."/>
            <person name="Chapman S."/>
            <person name="Gujja S."/>
            <person name="Saif S."/>
            <person name="Birren B."/>
        </authorList>
    </citation>
    <scope>NUCLEOTIDE SEQUENCE</scope>
    <source>
        <strain evidence="2">CBS 10118</strain>
    </source>
</reference>
<feature type="compositionally biased region" description="Basic and acidic residues" evidence="1">
    <location>
        <begin position="214"/>
        <end position="224"/>
    </location>
</feature>
<sequence length="458" mass="51809">MTTYIFDTAVITPLHIISFESTTLTSSSSSPPPSPQPSFSSPLALDRFPPELRIIILDHIQHTGPSALFNLISTCQEMYNQFTPHLYERITIDKSNAEKVFHGIIHYVKPRHQSEVQMSLKHQTPQLDFAIASADIVASHIRKVRSLGNCKTLIIHDVDSINGISSALRSTENPCEDSSTSQNDGVARNEDILMDEEDSSSDDSVDDDQDQDHEDVGSREENDHKKRSSLFPSLSSLSFKSTSFFDLWHGDYHMLEDFSETLFPRLRPDHVCARYHSSERSHIDGMMIDVRESWNLKSFTWHEISSPNFGIISPAKYLNYHLSSDANCSVHYPPALPIDTPGGEEEGTASSIPECTCPMTPRDIIDFVQRTRPLKETAADLANSPKKNSTFVGLYNLPQHYTSNEWPNIEKMIRRILRSRPADSVNIEKARLKQWKKEFPSFLADSKKKTVCDCCGEF</sequence>
<organism evidence="2">
    <name type="scientific">Kwoniella bestiolae CBS 10118</name>
    <dbReference type="NCBI Taxonomy" id="1296100"/>
    <lineage>
        <taxon>Eukaryota</taxon>
        <taxon>Fungi</taxon>
        <taxon>Dikarya</taxon>
        <taxon>Basidiomycota</taxon>
        <taxon>Agaricomycotina</taxon>
        <taxon>Tremellomycetes</taxon>
        <taxon>Tremellales</taxon>
        <taxon>Cryptococcaceae</taxon>
        <taxon>Kwoniella</taxon>
    </lineage>
</organism>
<feature type="region of interest" description="Disordered" evidence="1">
    <location>
        <begin position="169"/>
        <end position="227"/>
    </location>
</feature>
<accession>A0A1B9G434</accession>
<evidence type="ECO:0000256" key="1">
    <source>
        <dbReference type="SAM" id="MobiDB-lite"/>
    </source>
</evidence>
<dbReference type="EMBL" id="CP144541">
    <property type="protein sequence ID" value="WVW78144.1"/>
    <property type="molecule type" value="Genomic_DNA"/>
</dbReference>
<reference evidence="3" key="2">
    <citation type="submission" date="2013-07" db="EMBL/GenBank/DDBJ databases">
        <authorList>
            <consortium name="The Broad Institute Genome Sequencing Platform"/>
            <person name="Cuomo C."/>
            <person name="Litvintseva A."/>
            <person name="Chen Y."/>
            <person name="Heitman J."/>
            <person name="Sun S."/>
            <person name="Springer D."/>
            <person name="Dromer F."/>
            <person name="Young S.K."/>
            <person name="Zeng Q."/>
            <person name="Gargeya S."/>
            <person name="Fitzgerald M."/>
            <person name="Abouelleil A."/>
            <person name="Alvarado L."/>
            <person name="Berlin A.M."/>
            <person name="Chapman S.B."/>
            <person name="Dewar J."/>
            <person name="Goldberg J."/>
            <person name="Griggs A."/>
            <person name="Gujja S."/>
            <person name="Hansen M."/>
            <person name="Howarth C."/>
            <person name="Imamovic A."/>
            <person name="Larimer J."/>
            <person name="McCowan C."/>
            <person name="Murphy C."/>
            <person name="Pearson M."/>
            <person name="Priest M."/>
            <person name="Roberts A."/>
            <person name="Saif S."/>
            <person name="Shea T."/>
            <person name="Sykes S."/>
            <person name="Wortman J."/>
            <person name="Nusbaum C."/>
            <person name="Birren B."/>
        </authorList>
    </citation>
    <scope>NUCLEOTIDE SEQUENCE</scope>
    <source>
        <strain evidence="3">CBS 10118</strain>
    </source>
</reference>
<gene>
    <name evidence="2" type="ORF">I302_03468</name>
    <name evidence="3" type="ORF">I302_100095</name>
</gene>
<feature type="compositionally biased region" description="Acidic residues" evidence="1">
    <location>
        <begin position="192"/>
        <end position="213"/>
    </location>
</feature>
<reference evidence="3" key="4">
    <citation type="submission" date="2024-02" db="EMBL/GenBank/DDBJ databases">
        <title>Comparative genomics of Cryptococcus and Kwoniella reveals pathogenesis evolution and contrasting modes of karyotype evolution via chromosome fusion or intercentromeric recombination.</title>
        <authorList>
            <person name="Coelho M.A."/>
            <person name="David-Palma M."/>
            <person name="Shea T."/>
            <person name="Bowers K."/>
            <person name="McGinley-Smith S."/>
            <person name="Mohammad A.W."/>
            <person name="Gnirke A."/>
            <person name="Yurkov A.M."/>
            <person name="Nowrousian M."/>
            <person name="Sun S."/>
            <person name="Cuomo C.A."/>
            <person name="Heitman J."/>
        </authorList>
    </citation>
    <scope>NUCLEOTIDE SEQUENCE</scope>
    <source>
        <strain evidence="3">CBS 10118</strain>
    </source>
</reference>
<dbReference type="RefSeq" id="XP_019046865.1">
    <property type="nucleotide sequence ID" value="XM_019190117.1"/>
</dbReference>
<name>A0A1B9G434_9TREE</name>
<evidence type="ECO:0000313" key="3">
    <source>
        <dbReference type="EMBL" id="WVW78144.1"/>
    </source>
</evidence>